<gene>
    <name evidence="2" type="ORF">BSTOLATCC_MIC65154</name>
</gene>
<dbReference type="Gene3D" id="1.10.510.10">
    <property type="entry name" value="Transferase(Phosphotransferase) domain 1"/>
    <property type="match status" value="1"/>
</dbReference>
<evidence type="ECO:0000313" key="3">
    <source>
        <dbReference type="Proteomes" id="UP001162131"/>
    </source>
</evidence>
<organism evidence="2 3">
    <name type="scientific">Blepharisma stoltei</name>
    <dbReference type="NCBI Taxonomy" id="1481888"/>
    <lineage>
        <taxon>Eukaryota</taxon>
        <taxon>Sar</taxon>
        <taxon>Alveolata</taxon>
        <taxon>Ciliophora</taxon>
        <taxon>Postciliodesmatophora</taxon>
        <taxon>Heterotrichea</taxon>
        <taxon>Heterotrichida</taxon>
        <taxon>Blepharismidae</taxon>
        <taxon>Blepharisma</taxon>
    </lineage>
</organism>
<evidence type="ECO:0000313" key="2">
    <source>
        <dbReference type="EMBL" id="CAG9335834.1"/>
    </source>
</evidence>
<comment type="caution">
    <text evidence="2">The sequence shown here is derived from an EMBL/GenBank/DDBJ whole genome shotgun (WGS) entry which is preliminary data.</text>
</comment>
<dbReference type="GO" id="GO:0005524">
    <property type="term" value="F:ATP binding"/>
    <property type="evidence" value="ECO:0007669"/>
    <property type="project" value="InterPro"/>
</dbReference>
<feature type="domain" description="Protein kinase" evidence="1">
    <location>
        <begin position="1"/>
        <end position="155"/>
    </location>
</feature>
<dbReference type="AlphaFoldDB" id="A0AAU9KRC4"/>
<dbReference type="SUPFAM" id="SSF56112">
    <property type="entry name" value="Protein kinase-like (PK-like)"/>
    <property type="match status" value="1"/>
</dbReference>
<evidence type="ECO:0000259" key="1">
    <source>
        <dbReference type="PROSITE" id="PS50011"/>
    </source>
</evidence>
<dbReference type="PROSITE" id="PS00108">
    <property type="entry name" value="PROTEIN_KINASE_ST"/>
    <property type="match status" value="1"/>
</dbReference>
<dbReference type="Pfam" id="PF00069">
    <property type="entry name" value="Pkinase"/>
    <property type="match status" value="1"/>
</dbReference>
<dbReference type="InterPro" id="IPR008271">
    <property type="entry name" value="Ser/Thr_kinase_AS"/>
</dbReference>
<dbReference type="SMART" id="SM00220">
    <property type="entry name" value="S_TKc"/>
    <property type="match status" value="1"/>
</dbReference>
<reference evidence="2" key="1">
    <citation type="submission" date="2021-09" db="EMBL/GenBank/DDBJ databases">
        <authorList>
            <consortium name="AG Swart"/>
            <person name="Singh M."/>
            <person name="Singh A."/>
            <person name="Seah K."/>
            <person name="Emmerich C."/>
        </authorList>
    </citation>
    <scope>NUCLEOTIDE SEQUENCE</scope>
    <source>
        <strain evidence="2">ATCC30299</strain>
    </source>
</reference>
<dbReference type="InterPro" id="IPR011009">
    <property type="entry name" value="Kinase-like_dom_sf"/>
</dbReference>
<keyword evidence="3" id="KW-1185">Reference proteome</keyword>
<dbReference type="Proteomes" id="UP001162131">
    <property type="component" value="Unassembled WGS sequence"/>
</dbReference>
<accession>A0AAU9KRC4</accession>
<sequence>MRKLNHPNITHLHQVFESDTHIYMILDYAKGGSLYEKIIKKQTLPETSVLKFCRELLKVLKYLNSKKIVHRDIKLENILLDSQDDNLDFKLADFGLATKITGELTLRCGSPGYIAPEILRKEKYGYKVDIFGAGVIYILYLQGKCHFLGIFKKKC</sequence>
<dbReference type="GO" id="GO:0004672">
    <property type="term" value="F:protein kinase activity"/>
    <property type="evidence" value="ECO:0007669"/>
    <property type="project" value="InterPro"/>
</dbReference>
<name>A0AAU9KRC4_9CILI</name>
<dbReference type="PANTHER" id="PTHR24347">
    <property type="entry name" value="SERINE/THREONINE-PROTEIN KINASE"/>
    <property type="match status" value="1"/>
</dbReference>
<protein>
    <recommendedName>
        <fullName evidence="1">Protein kinase domain-containing protein</fullName>
    </recommendedName>
</protein>
<dbReference type="EMBL" id="CAJZBQ010000063">
    <property type="protein sequence ID" value="CAG9335834.1"/>
    <property type="molecule type" value="Genomic_DNA"/>
</dbReference>
<proteinExistence type="predicted"/>
<dbReference type="PROSITE" id="PS50011">
    <property type="entry name" value="PROTEIN_KINASE_DOM"/>
    <property type="match status" value="1"/>
</dbReference>
<dbReference type="InterPro" id="IPR000719">
    <property type="entry name" value="Prot_kinase_dom"/>
</dbReference>